<dbReference type="InterPro" id="IPR036259">
    <property type="entry name" value="MFS_trans_sf"/>
</dbReference>
<dbReference type="SUPFAM" id="SSF103473">
    <property type="entry name" value="MFS general substrate transporter"/>
    <property type="match status" value="1"/>
</dbReference>
<keyword evidence="3 4" id="KW-0472">Membrane</keyword>
<dbReference type="RefSeq" id="WP_296951737.1">
    <property type="nucleotide sequence ID" value="NZ_LT599021.1"/>
</dbReference>
<proteinExistence type="predicted"/>
<dbReference type="Gene3D" id="1.20.1250.20">
    <property type="entry name" value="MFS general substrate transporter like domains"/>
    <property type="match status" value="1"/>
</dbReference>
<evidence type="ECO:0000256" key="4">
    <source>
        <dbReference type="SAM" id="Phobius"/>
    </source>
</evidence>
<feature type="transmembrane region" description="Helical" evidence="4">
    <location>
        <begin position="332"/>
        <end position="355"/>
    </location>
</feature>
<feature type="transmembrane region" description="Helical" evidence="4">
    <location>
        <begin position="49"/>
        <end position="66"/>
    </location>
</feature>
<feature type="domain" description="Major facilitator superfamily (MFS) profile" evidence="5">
    <location>
        <begin position="11"/>
        <end position="383"/>
    </location>
</feature>
<dbReference type="PANTHER" id="PTHR23531:SF1">
    <property type="entry name" value="QUINOLENE RESISTANCE PROTEIN NORA"/>
    <property type="match status" value="1"/>
</dbReference>
<sequence length="389" mass="42955">MSQKAKLWSLSYLNVCLANFLMACSFNLLMPSIPLYITEQMGVPQSQTGIVLASYAIALMFVRPFSGFIVDLYSRKKILLIAFSCYVLIFFGYFWATTVLLFIVVRFIHGITWGLSTVSSSTLAIDVVPSERRAEGIGYYGTFMNVAMAIGPFIAIHIYNHSGFDVLLWCAIAMGALGIITVSLIKAPIKTKVERQKISFDRFFLIKGWPIFLNQLLPCFAWGTIGPFVAQYGKGIGIPNAGIFFLFWAGGIIASRVFAGKLVDKGKIHEVNVSAMAIVAIAFLVFALVHNIYAFCISGLFIGVGFGMMFPALQTLYINLAENNQRGTANSTYLIGFDLGLALGMLVGGYLTGYFSFETLYMVASGLCAISVVVYWTCSRVIFERKRLR</sequence>
<feature type="transmembrane region" description="Helical" evidence="4">
    <location>
        <begin position="137"/>
        <end position="160"/>
    </location>
</feature>
<dbReference type="PROSITE" id="PS50850">
    <property type="entry name" value="MFS"/>
    <property type="match status" value="1"/>
</dbReference>
<accession>A0A212K7F0</accession>
<feature type="transmembrane region" description="Helical" evidence="4">
    <location>
        <begin position="271"/>
        <end position="293"/>
    </location>
</feature>
<evidence type="ECO:0000259" key="5">
    <source>
        <dbReference type="PROSITE" id="PS50850"/>
    </source>
</evidence>
<feature type="transmembrane region" description="Helical" evidence="4">
    <location>
        <begin position="102"/>
        <end position="125"/>
    </location>
</feature>
<dbReference type="Pfam" id="PF07690">
    <property type="entry name" value="MFS_1"/>
    <property type="match status" value="1"/>
</dbReference>
<dbReference type="PROSITE" id="PS51257">
    <property type="entry name" value="PROKAR_LIPOPROTEIN"/>
    <property type="match status" value="1"/>
</dbReference>
<evidence type="ECO:0000256" key="3">
    <source>
        <dbReference type="ARBA" id="ARBA00023136"/>
    </source>
</evidence>
<feature type="transmembrane region" description="Helical" evidence="4">
    <location>
        <begin position="361"/>
        <end position="383"/>
    </location>
</feature>
<evidence type="ECO:0000256" key="1">
    <source>
        <dbReference type="ARBA" id="ARBA00022692"/>
    </source>
</evidence>
<feature type="transmembrane region" description="Helical" evidence="4">
    <location>
        <begin position="299"/>
        <end position="320"/>
    </location>
</feature>
<evidence type="ECO:0000313" key="6">
    <source>
        <dbReference type="EMBL" id="SBW07631.1"/>
    </source>
</evidence>
<dbReference type="InterPro" id="IPR011701">
    <property type="entry name" value="MFS"/>
</dbReference>
<gene>
    <name evidence="6" type="ORF">KL86DYS2_13198</name>
</gene>
<dbReference type="GO" id="GO:0022857">
    <property type="term" value="F:transmembrane transporter activity"/>
    <property type="evidence" value="ECO:0007669"/>
    <property type="project" value="InterPro"/>
</dbReference>
<dbReference type="CDD" id="cd17489">
    <property type="entry name" value="MFS_YfcJ_like"/>
    <property type="match status" value="1"/>
</dbReference>
<feature type="transmembrane region" description="Helical" evidence="4">
    <location>
        <begin position="208"/>
        <end position="230"/>
    </location>
</feature>
<feature type="transmembrane region" description="Helical" evidence="4">
    <location>
        <begin position="12"/>
        <end position="37"/>
    </location>
</feature>
<dbReference type="PANTHER" id="PTHR23531">
    <property type="entry name" value="QUINOLENE RESISTANCE PROTEIN NORA"/>
    <property type="match status" value="1"/>
</dbReference>
<organism evidence="6">
    <name type="scientific">uncultured Dysgonomonas sp</name>
    <dbReference type="NCBI Taxonomy" id="206096"/>
    <lineage>
        <taxon>Bacteria</taxon>
        <taxon>Pseudomonadati</taxon>
        <taxon>Bacteroidota</taxon>
        <taxon>Bacteroidia</taxon>
        <taxon>Bacteroidales</taxon>
        <taxon>Dysgonomonadaceae</taxon>
        <taxon>Dysgonomonas</taxon>
        <taxon>environmental samples</taxon>
    </lineage>
</organism>
<dbReference type="EMBL" id="FLUL01000001">
    <property type="protein sequence ID" value="SBW07631.1"/>
    <property type="molecule type" value="Genomic_DNA"/>
</dbReference>
<feature type="transmembrane region" description="Helical" evidence="4">
    <location>
        <begin position="166"/>
        <end position="187"/>
    </location>
</feature>
<keyword evidence="1 4" id="KW-0812">Transmembrane</keyword>
<feature type="transmembrane region" description="Helical" evidence="4">
    <location>
        <begin position="236"/>
        <end position="259"/>
    </location>
</feature>
<keyword evidence="2 4" id="KW-1133">Transmembrane helix</keyword>
<evidence type="ECO:0000256" key="2">
    <source>
        <dbReference type="ARBA" id="ARBA00022989"/>
    </source>
</evidence>
<protein>
    <recommendedName>
        <fullName evidence="5">Major facilitator superfamily (MFS) profile domain-containing protein</fullName>
    </recommendedName>
</protein>
<feature type="transmembrane region" description="Helical" evidence="4">
    <location>
        <begin position="78"/>
        <end position="96"/>
    </location>
</feature>
<dbReference type="AlphaFoldDB" id="A0A212K7F0"/>
<dbReference type="InterPro" id="IPR020846">
    <property type="entry name" value="MFS_dom"/>
</dbReference>
<dbReference type="InterPro" id="IPR052714">
    <property type="entry name" value="MFS_Exporter"/>
</dbReference>
<name>A0A212K7F0_9BACT</name>
<reference evidence="6" key="1">
    <citation type="submission" date="2016-04" db="EMBL/GenBank/DDBJ databases">
        <authorList>
            <person name="Evans L.H."/>
            <person name="Alamgir A."/>
            <person name="Owens N."/>
            <person name="Weber N.D."/>
            <person name="Virtaneva K."/>
            <person name="Barbian K."/>
            <person name="Babar A."/>
            <person name="Rosenke K."/>
        </authorList>
    </citation>
    <scope>NUCLEOTIDE SEQUENCE</scope>
    <source>
        <strain evidence="6">86-2</strain>
    </source>
</reference>